<sequence>MSISPAFLDELRNRVPVSRIVGRKVTWDLRRSNQAKGDWWAPCPFHGEKTASFHVDDQKGFYYCFGCHAKGDALSFLRDSDGLDFIEAVKVMAQEAGLPMPERDPAAAKRADRRSVLVDAMEAATRHYRMQLATGQGADARDYLARRGLDQAGIDRFELGFAADARQGLFTALRDKGIAQDVLDEAGLVIVPDDGGAPYDRFRGRIIFPIRDARGRVIAFGGRAMDPNARAKYLNSPETPLFDKGRNLYNIGPARTAVGKGVPLIVAEGYMDVIALALAGFEGAVAPLGTAITEDQLRLMWRISPEPVIMLDGDAAGQRAARRLIDLALPMAGPGQALRFAVLPAGHDPDDLLRAHGRGALQSVLSEARPLVDLLWEREIEGREFDSPERRATLDANLRKAIAQIPDEATRNHYATALRERRYALFGGRRGAGRLMPGPRERSGAQAGAPRAQTRATPLGQQDAGDVMLEVMALAICATYPGLAASVESRLELLAPADPDRAALCHDLLTGSDSAAGRAALARIMADRYVRATRLIREPGDADKAAAVLANILDKIEARRMEFSELSRAEAEIQGLVDEGLTWRMSESARARHRSERPEIEDTTDLNEDRDALSARLAAFFDKLPGKTRR</sequence>
<evidence type="ECO:0000256" key="6">
    <source>
        <dbReference type="ARBA" id="ARBA00022723"/>
    </source>
</evidence>
<dbReference type="InterPro" id="IPR019475">
    <property type="entry name" value="DNA_primase_DnaB-bd"/>
</dbReference>
<proteinExistence type="inferred from homology"/>
<dbReference type="SUPFAM" id="SSF57783">
    <property type="entry name" value="Zinc beta-ribbon"/>
    <property type="match status" value="1"/>
</dbReference>
<dbReference type="RefSeq" id="WP_090521482.1">
    <property type="nucleotide sequence ID" value="NZ_FNAH01000002.1"/>
</dbReference>
<evidence type="ECO:0000313" key="16">
    <source>
        <dbReference type="Proteomes" id="UP000199344"/>
    </source>
</evidence>
<dbReference type="InterPro" id="IPR036977">
    <property type="entry name" value="DNA_primase_Znf_CHC2"/>
</dbReference>
<dbReference type="NCBIfam" id="TIGR01391">
    <property type="entry name" value="dnaG"/>
    <property type="match status" value="1"/>
</dbReference>
<evidence type="ECO:0000256" key="1">
    <source>
        <dbReference type="ARBA" id="ARBA00022478"/>
    </source>
</evidence>
<evidence type="ECO:0000256" key="9">
    <source>
        <dbReference type="ARBA" id="ARBA00022842"/>
    </source>
</evidence>
<comment type="similarity">
    <text evidence="12">Belongs to the DnaG primase family.</text>
</comment>
<dbReference type="InterPro" id="IPR006295">
    <property type="entry name" value="DNA_primase_DnaG"/>
</dbReference>
<dbReference type="SMART" id="SM00400">
    <property type="entry name" value="ZnF_CHCC"/>
    <property type="match status" value="1"/>
</dbReference>
<dbReference type="Proteomes" id="UP000199344">
    <property type="component" value="Unassembled WGS sequence"/>
</dbReference>
<evidence type="ECO:0000256" key="12">
    <source>
        <dbReference type="HAMAP-Rule" id="MF_00974"/>
    </source>
</evidence>
<dbReference type="Gene3D" id="3.90.580.10">
    <property type="entry name" value="Zinc finger, CHC2-type domain"/>
    <property type="match status" value="1"/>
</dbReference>
<keyword evidence="11 12" id="KW-0804">Transcription</keyword>
<evidence type="ECO:0000256" key="8">
    <source>
        <dbReference type="ARBA" id="ARBA00022833"/>
    </source>
</evidence>
<dbReference type="Pfam" id="PF10410">
    <property type="entry name" value="DnaB_bind"/>
    <property type="match status" value="1"/>
</dbReference>
<dbReference type="GO" id="GO:1990077">
    <property type="term" value="C:primosome complex"/>
    <property type="evidence" value="ECO:0007669"/>
    <property type="project" value="UniProtKB-KW"/>
</dbReference>
<dbReference type="InterPro" id="IPR034151">
    <property type="entry name" value="TOPRIM_DnaG_bac"/>
</dbReference>
<dbReference type="EMBL" id="FNAH01000002">
    <property type="protein sequence ID" value="SDD73111.1"/>
    <property type="molecule type" value="Genomic_DNA"/>
</dbReference>
<comment type="cofactor">
    <cofactor evidence="12">
        <name>Zn(2+)</name>
        <dbReference type="ChEBI" id="CHEBI:29105"/>
    </cofactor>
    <text evidence="12">Binds 1 zinc ion per monomer.</text>
</comment>
<reference evidence="15 16" key="1">
    <citation type="submission" date="2016-10" db="EMBL/GenBank/DDBJ databases">
        <authorList>
            <person name="de Groot N.N."/>
        </authorList>
    </citation>
    <scope>NUCLEOTIDE SEQUENCE [LARGE SCALE GENOMIC DNA]</scope>
    <source>
        <strain evidence="15 16">DSM 22220</strain>
    </source>
</reference>
<dbReference type="PROSITE" id="PS50880">
    <property type="entry name" value="TOPRIM"/>
    <property type="match status" value="1"/>
</dbReference>
<evidence type="ECO:0000256" key="10">
    <source>
        <dbReference type="ARBA" id="ARBA00023125"/>
    </source>
</evidence>
<keyword evidence="2 12" id="KW-0639">Primosome</keyword>
<evidence type="ECO:0000256" key="11">
    <source>
        <dbReference type="ARBA" id="ARBA00023163"/>
    </source>
</evidence>
<dbReference type="Gene3D" id="3.40.1360.10">
    <property type="match status" value="1"/>
</dbReference>
<feature type="region of interest" description="Disordered" evidence="13">
    <location>
        <begin position="431"/>
        <end position="459"/>
    </location>
</feature>
<dbReference type="AlphaFoldDB" id="A0A1G6X4T2"/>
<keyword evidence="1 12" id="KW-0240">DNA-directed RNA polymerase</keyword>
<comment type="catalytic activity">
    <reaction evidence="12">
        <text>ssDNA + n NTP = ssDNA/pppN(pN)n-1 hybrid + (n-1) diphosphate.</text>
        <dbReference type="EC" id="2.7.7.101"/>
    </reaction>
</comment>
<keyword evidence="16" id="KW-1185">Reference proteome</keyword>
<evidence type="ECO:0000313" key="15">
    <source>
        <dbReference type="EMBL" id="SDD73111.1"/>
    </source>
</evidence>
<dbReference type="PANTHER" id="PTHR30313:SF2">
    <property type="entry name" value="DNA PRIMASE"/>
    <property type="match status" value="1"/>
</dbReference>
<dbReference type="GO" id="GO:0005737">
    <property type="term" value="C:cytoplasm"/>
    <property type="evidence" value="ECO:0007669"/>
    <property type="project" value="TreeGrafter"/>
</dbReference>
<dbReference type="InterPro" id="IPR013264">
    <property type="entry name" value="DNAG_N"/>
</dbReference>
<keyword evidence="5 12" id="KW-0235">DNA replication</keyword>
<dbReference type="GO" id="GO:0006269">
    <property type="term" value="P:DNA replication, synthesis of primer"/>
    <property type="evidence" value="ECO:0007669"/>
    <property type="project" value="UniProtKB-UniRule"/>
</dbReference>
<dbReference type="CDD" id="cd03364">
    <property type="entry name" value="TOPRIM_DnaG_primases"/>
    <property type="match status" value="1"/>
</dbReference>
<dbReference type="OrthoDB" id="9803773at2"/>
<dbReference type="GO" id="GO:0008270">
    <property type="term" value="F:zinc ion binding"/>
    <property type="evidence" value="ECO:0007669"/>
    <property type="project" value="UniProtKB-UniRule"/>
</dbReference>
<accession>A0A1G6X4T2</accession>
<keyword evidence="9" id="KW-0460">Magnesium</keyword>
<evidence type="ECO:0000256" key="13">
    <source>
        <dbReference type="SAM" id="MobiDB-lite"/>
    </source>
</evidence>
<comment type="function">
    <text evidence="12">RNA polymerase that catalyzes the synthesis of short RNA molecules used as primers for DNA polymerase during DNA replication.</text>
</comment>
<dbReference type="InterPro" id="IPR030846">
    <property type="entry name" value="DnaG_bac"/>
</dbReference>
<dbReference type="Pfam" id="PF08275">
    <property type="entry name" value="DNAG_N"/>
    <property type="match status" value="1"/>
</dbReference>
<dbReference type="GO" id="GO:0000428">
    <property type="term" value="C:DNA-directed RNA polymerase complex"/>
    <property type="evidence" value="ECO:0007669"/>
    <property type="project" value="UniProtKB-KW"/>
</dbReference>
<dbReference type="HAMAP" id="MF_00974">
    <property type="entry name" value="DNA_primase_DnaG"/>
    <property type="match status" value="1"/>
</dbReference>
<keyword evidence="6 12" id="KW-0479">Metal-binding</keyword>
<dbReference type="Pfam" id="PF13662">
    <property type="entry name" value="Toprim_4"/>
    <property type="match status" value="1"/>
</dbReference>
<dbReference type="SUPFAM" id="SSF56731">
    <property type="entry name" value="DNA primase core"/>
    <property type="match status" value="1"/>
</dbReference>
<dbReference type="InterPro" id="IPR037068">
    <property type="entry name" value="DNA_primase_core_N_sf"/>
</dbReference>
<evidence type="ECO:0000256" key="3">
    <source>
        <dbReference type="ARBA" id="ARBA00022679"/>
    </source>
</evidence>
<dbReference type="GO" id="GO:0003899">
    <property type="term" value="F:DNA-directed RNA polymerase activity"/>
    <property type="evidence" value="ECO:0007669"/>
    <property type="project" value="UniProtKB-UniRule"/>
</dbReference>
<keyword evidence="3 12" id="KW-0808">Transferase</keyword>
<keyword evidence="4 12" id="KW-0548">Nucleotidyltransferase</keyword>
<feature type="zinc finger region" description="CHC2-type" evidence="12">
    <location>
        <begin position="43"/>
        <end position="67"/>
    </location>
</feature>
<dbReference type="FunFam" id="3.40.1360.10:FF:000002">
    <property type="entry name" value="DNA primase"/>
    <property type="match status" value="1"/>
</dbReference>
<gene>
    <name evidence="12" type="primary">dnaG</name>
    <name evidence="15" type="ORF">SAMN05421538_102301</name>
</gene>
<evidence type="ECO:0000256" key="7">
    <source>
        <dbReference type="ARBA" id="ARBA00022771"/>
    </source>
</evidence>
<evidence type="ECO:0000256" key="5">
    <source>
        <dbReference type="ARBA" id="ARBA00022705"/>
    </source>
</evidence>
<keyword evidence="8 12" id="KW-0862">Zinc</keyword>
<feature type="domain" description="Toprim" evidence="14">
    <location>
        <begin position="262"/>
        <end position="346"/>
    </location>
</feature>
<dbReference type="Gene3D" id="3.90.980.10">
    <property type="entry name" value="DNA primase, catalytic core, N-terminal domain"/>
    <property type="match status" value="1"/>
</dbReference>
<comment type="domain">
    <text evidence="12">Contains an N-terminal zinc-binding domain, a central core domain that contains the primase activity, and a C-terminal DnaB-binding domain.</text>
</comment>
<dbReference type="EC" id="2.7.7.101" evidence="12"/>
<dbReference type="Pfam" id="PF01807">
    <property type="entry name" value="Zn_ribbon_DnaG"/>
    <property type="match status" value="1"/>
</dbReference>
<organism evidence="15 16">
    <name type="scientific">Paracoccus isoporae</name>
    <dbReference type="NCBI Taxonomy" id="591205"/>
    <lineage>
        <taxon>Bacteria</taxon>
        <taxon>Pseudomonadati</taxon>
        <taxon>Pseudomonadota</taxon>
        <taxon>Alphaproteobacteria</taxon>
        <taxon>Rhodobacterales</taxon>
        <taxon>Paracoccaceae</taxon>
        <taxon>Paracoccus</taxon>
    </lineage>
</organism>
<evidence type="ECO:0000256" key="4">
    <source>
        <dbReference type="ARBA" id="ARBA00022695"/>
    </source>
</evidence>
<evidence type="ECO:0000259" key="14">
    <source>
        <dbReference type="PROSITE" id="PS50880"/>
    </source>
</evidence>
<comment type="subunit">
    <text evidence="12">Monomer. Interacts with DnaB.</text>
</comment>
<dbReference type="InterPro" id="IPR002694">
    <property type="entry name" value="Znf_CHC2"/>
</dbReference>
<dbReference type="GO" id="GO:0003677">
    <property type="term" value="F:DNA binding"/>
    <property type="evidence" value="ECO:0007669"/>
    <property type="project" value="UniProtKB-KW"/>
</dbReference>
<dbReference type="STRING" id="591205.SAMN05421538_102301"/>
<dbReference type="InterPro" id="IPR006171">
    <property type="entry name" value="TOPRIM_dom"/>
</dbReference>
<keyword evidence="7 12" id="KW-0863">Zinc-finger</keyword>
<protein>
    <recommendedName>
        <fullName evidence="12">DNA primase</fullName>
        <ecNumber evidence="12">2.7.7.101</ecNumber>
    </recommendedName>
</protein>
<evidence type="ECO:0000256" key="2">
    <source>
        <dbReference type="ARBA" id="ARBA00022515"/>
    </source>
</evidence>
<dbReference type="PANTHER" id="PTHR30313">
    <property type="entry name" value="DNA PRIMASE"/>
    <property type="match status" value="1"/>
</dbReference>
<keyword evidence="10 12" id="KW-0238">DNA-binding</keyword>
<dbReference type="FunFam" id="3.90.980.10:FF:000001">
    <property type="entry name" value="DNA primase"/>
    <property type="match status" value="1"/>
</dbReference>
<dbReference type="SMART" id="SM00493">
    <property type="entry name" value="TOPRIM"/>
    <property type="match status" value="1"/>
</dbReference>
<name>A0A1G6X4T2_9RHOB</name>
<dbReference type="InterPro" id="IPR050219">
    <property type="entry name" value="DnaG_primase"/>
</dbReference>